<dbReference type="Pfam" id="PF00467">
    <property type="entry name" value="KOW"/>
    <property type="match status" value="1"/>
</dbReference>
<evidence type="ECO:0000259" key="5">
    <source>
        <dbReference type="Pfam" id="PF17136"/>
    </source>
</evidence>
<dbReference type="PANTHER" id="PTHR12903">
    <property type="entry name" value="MITOCHONDRIAL RIBOSOMAL PROTEIN L24"/>
    <property type="match status" value="1"/>
</dbReference>
<dbReference type="InterPro" id="IPR041988">
    <property type="entry name" value="Ribosomal_uL24_KOW"/>
</dbReference>
<evidence type="ECO:0000256" key="3">
    <source>
        <dbReference type="ARBA" id="ARBA00023274"/>
    </source>
</evidence>
<dbReference type="InterPro" id="IPR014722">
    <property type="entry name" value="Rib_uL2_dom2"/>
</dbReference>
<feature type="domain" description="KOW" evidence="4">
    <location>
        <begin position="1"/>
        <end position="22"/>
    </location>
</feature>
<dbReference type="GO" id="GO:1990904">
    <property type="term" value="C:ribonucleoprotein complex"/>
    <property type="evidence" value="ECO:0007669"/>
    <property type="project" value="UniProtKB-KW"/>
</dbReference>
<evidence type="ECO:0000259" key="4">
    <source>
        <dbReference type="Pfam" id="PF00467"/>
    </source>
</evidence>
<dbReference type="InterPro" id="IPR008991">
    <property type="entry name" value="Translation_prot_SH3-like_sf"/>
</dbReference>
<dbReference type="GO" id="GO:0006412">
    <property type="term" value="P:translation"/>
    <property type="evidence" value="ECO:0007669"/>
    <property type="project" value="InterPro"/>
</dbReference>
<name>X1BXD2_9ZZZZ</name>
<feature type="domain" description="Large ribosomal subunit protein uL24 C-terminal" evidence="5">
    <location>
        <begin position="24"/>
        <end position="53"/>
    </location>
</feature>
<dbReference type="GO" id="GO:0005840">
    <property type="term" value="C:ribosome"/>
    <property type="evidence" value="ECO:0007669"/>
    <property type="project" value="UniProtKB-KW"/>
</dbReference>
<dbReference type="Gene3D" id="2.30.30.30">
    <property type="match status" value="1"/>
</dbReference>
<keyword evidence="3" id="KW-0687">Ribonucleoprotein</keyword>
<dbReference type="InterPro" id="IPR005824">
    <property type="entry name" value="KOW"/>
</dbReference>
<dbReference type="Pfam" id="PF17136">
    <property type="entry name" value="ribosomal_L24"/>
    <property type="match status" value="1"/>
</dbReference>
<evidence type="ECO:0000256" key="2">
    <source>
        <dbReference type="ARBA" id="ARBA00022980"/>
    </source>
</evidence>
<dbReference type="GO" id="GO:0003723">
    <property type="term" value="F:RNA binding"/>
    <property type="evidence" value="ECO:0007669"/>
    <property type="project" value="InterPro"/>
</dbReference>
<dbReference type="SUPFAM" id="SSF50104">
    <property type="entry name" value="Translation proteins SH3-like domain"/>
    <property type="match status" value="1"/>
</dbReference>
<protein>
    <recommendedName>
        <fullName evidence="7">KOW domain-containing protein</fullName>
    </recommendedName>
</protein>
<dbReference type="InterPro" id="IPR057264">
    <property type="entry name" value="Ribosomal_uL24_C"/>
</dbReference>
<evidence type="ECO:0000256" key="1">
    <source>
        <dbReference type="ARBA" id="ARBA00010618"/>
    </source>
</evidence>
<dbReference type="CDD" id="cd06089">
    <property type="entry name" value="KOW_RPL26"/>
    <property type="match status" value="1"/>
</dbReference>
<comment type="similarity">
    <text evidence="1">Belongs to the universal ribosomal protein uL24 family.</text>
</comment>
<dbReference type="NCBIfam" id="TIGR01079">
    <property type="entry name" value="rplX_bact"/>
    <property type="match status" value="1"/>
</dbReference>
<keyword evidence="2" id="KW-0689">Ribosomal protein</keyword>
<dbReference type="AlphaFoldDB" id="X1BXD2"/>
<comment type="caution">
    <text evidence="6">The sequence shown here is derived from an EMBL/GenBank/DDBJ whole genome shotgun (WGS) entry which is preliminary data.</text>
</comment>
<gene>
    <name evidence="6" type="ORF">S01H4_25411</name>
</gene>
<sequence>KDKGKTGKVLRVFPKENKVIVEGINFIKRHTRKTGQDQQGGIVRKEATINICNAWYFTSGC</sequence>
<dbReference type="InterPro" id="IPR003256">
    <property type="entry name" value="Ribosomal_uL24"/>
</dbReference>
<dbReference type="GO" id="GO:0003735">
    <property type="term" value="F:structural constituent of ribosome"/>
    <property type="evidence" value="ECO:0007669"/>
    <property type="project" value="InterPro"/>
</dbReference>
<organism evidence="6">
    <name type="scientific">marine sediment metagenome</name>
    <dbReference type="NCBI Taxonomy" id="412755"/>
    <lineage>
        <taxon>unclassified sequences</taxon>
        <taxon>metagenomes</taxon>
        <taxon>ecological metagenomes</taxon>
    </lineage>
</organism>
<evidence type="ECO:0008006" key="7">
    <source>
        <dbReference type="Google" id="ProtNLM"/>
    </source>
</evidence>
<reference evidence="6" key="1">
    <citation type="journal article" date="2014" name="Front. Microbiol.">
        <title>High frequency of phylogenetically diverse reductive dehalogenase-homologous genes in deep subseafloor sedimentary metagenomes.</title>
        <authorList>
            <person name="Kawai M."/>
            <person name="Futagami T."/>
            <person name="Toyoda A."/>
            <person name="Takaki Y."/>
            <person name="Nishi S."/>
            <person name="Hori S."/>
            <person name="Arai W."/>
            <person name="Tsubouchi T."/>
            <person name="Morono Y."/>
            <person name="Uchiyama I."/>
            <person name="Ito T."/>
            <person name="Fujiyama A."/>
            <person name="Inagaki F."/>
            <person name="Takami H."/>
        </authorList>
    </citation>
    <scope>NUCLEOTIDE SEQUENCE</scope>
    <source>
        <strain evidence="6">Expedition CK06-06</strain>
    </source>
</reference>
<proteinExistence type="inferred from homology"/>
<evidence type="ECO:0000313" key="6">
    <source>
        <dbReference type="EMBL" id="GAG76816.1"/>
    </source>
</evidence>
<accession>X1BXD2</accession>
<feature type="non-terminal residue" evidence="6">
    <location>
        <position position="1"/>
    </location>
</feature>
<dbReference type="EMBL" id="BART01012088">
    <property type="protein sequence ID" value="GAG76816.1"/>
    <property type="molecule type" value="Genomic_DNA"/>
</dbReference>